<gene>
    <name evidence="3" type="ORF">mvi_07210</name>
</gene>
<accession>A0A8H8WQ36</accession>
<dbReference type="Gene3D" id="1.10.10.1550">
    <property type="entry name" value="ROS/MUCR transcriptional regulator protein"/>
    <property type="match status" value="1"/>
</dbReference>
<dbReference type="RefSeq" id="WP_244748852.1">
    <property type="nucleotide sequence ID" value="NZ_AP024145.1"/>
</dbReference>
<dbReference type="AlphaFoldDB" id="A0A8H8WQ36"/>
<dbReference type="InterPro" id="IPR008807">
    <property type="entry name" value="ROS_MUCR"/>
</dbReference>
<evidence type="ECO:0000313" key="3">
    <source>
        <dbReference type="EMBL" id="BCM82260.1"/>
    </source>
</evidence>
<proteinExistence type="inferred from homology"/>
<dbReference type="GO" id="GO:0008270">
    <property type="term" value="F:zinc ion binding"/>
    <property type="evidence" value="ECO:0007669"/>
    <property type="project" value="InterPro"/>
</dbReference>
<organism evidence="3 4">
    <name type="scientific">Methylobacterium indicum</name>
    <dbReference type="NCBI Taxonomy" id="1775910"/>
    <lineage>
        <taxon>Bacteria</taxon>
        <taxon>Pseudomonadati</taxon>
        <taxon>Pseudomonadota</taxon>
        <taxon>Alphaproteobacteria</taxon>
        <taxon>Hyphomicrobiales</taxon>
        <taxon>Methylobacteriaceae</taxon>
        <taxon>Methylobacterium</taxon>
    </lineage>
</organism>
<evidence type="ECO:0000313" key="4">
    <source>
        <dbReference type="Proteomes" id="UP000663508"/>
    </source>
</evidence>
<dbReference type="InterPro" id="IPR041920">
    <property type="entry name" value="ROS/MUCR_sf"/>
</dbReference>
<reference evidence="3" key="1">
    <citation type="submission" date="2020-11" db="EMBL/GenBank/DDBJ databases">
        <title>Complete genome sequence of a novel pathogenic Methylobacterium strain isolated from rice in Vietnam.</title>
        <authorList>
            <person name="Lai K."/>
            <person name="Okazaki S."/>
            <person name="Higashi K."/>
            <person name="Mori H."/>
            <person name="Toyoda A."/>
            <person name="Kurokawa K."/>
        </authorList>
    </citation>
    <scope>NUCLEOTIDE SEQUENCE</scope>
    <source>
        <strain evidence="3">VL1</strain>
    </source>
</reference>
<sequence length="172" mass="18282">MSQEDLVQDVDYVALAADVVSAYVANNSVPAADLAGLIGTVHNAFVSLGQPVAKEAEKPTPLMPIKKTVTPDYLISLEDGKQYKSLKRHLSTRGLTPEEYRRKWGLPHDYPMVAANYAAQRSELAKSIGLGRGRTVAAAAKRATSDAVVKAPVADAKADAKAAGKPSKRARA</sequence>
<protein>
    <submittedName>
        <fullName evidence="3">MucR family transcriptional regulator</fullName>
    </submittedName>
</protein>
<dbReference type="Proteomes" id="UP000663508">
    <property type="component" value="Chromosome"/>
</dbReference>
<dbReference type="GO" id="GO:0006355">
    <property type="term" value="P:regulation of DNA-templated transcription"/>
    <property type="evidence" value="ECO:0007669"/>
    <property type="project" value="InterPro"/>
</dbReference>
<dbReference type="EMBL" id="AP024145">
    <property type="protein sequence ID" value="BCM82260.1"/>
    <property type="molecule type" value="Genomic_DNA"/>
</dbReference>
<evidence type="ECO:0000256" key="2">
    <source>
        <dbReference type="SAM" id="MobiDB-lite"/>
    </source>
</evidence>
<evidence type="ECO:0000256" key="1">
    <source>
        <dbReference type="ARBA" id="ARBA00007031"/>
    </source>
</evidence>
<name>A0A8H8WQ36_9HYPH</name>
<dbReference type="KEGG" id="mind:mvi_07210"/>
<dbReference type="GO" id="GO:0003677">
    <property type="term" value="F:DNA binding"/>
    <property type="evidence" value="ECO:0007669"/>
    <property type="project" value="InterPro"/>
</dbReference>
<comment type="similarity">
    <text evidence="1">Belongs to the ros/MucR family.</text>
</comment>
<dbReference type="Pfam" id="PF05443">
    <property type="entry name" value="ROS_MUCR"/>
    <property type="match status" value="1"/>
</dbReference>
<feature type="region of interest" description="Disordered" evidence="2">
    <location>
        <begin position="151"/>
        <end position="172"/>
    </location>
</feature>